<comment type="caution">
    <text evidence="1">The sequence shown here is derived from an EMBL/GenBank/DDBJ whole genome shotgun (WGS) entry which is preliminary data.</text>
</comment>
<gene>
    <name evidence="1" type="ORF">QYM36_004764</name>
</gene>
<proteinExistence type="predicted"/>
<organism evidence="1 2">
    <name type="scientific">Artemia franciscana</name>
    <name type="common">Brine shrimp</name>
    <name type="synonym">Artemia sanfranciscana</name>
    <dbReference type="NCBI Taxonomy" id="6661"/>
    <lineage>
        <taxon>Eukaryota</taxon>
        <taxon>Metazoa</taxon>
        <taxon>Ecdysozoa</taxon>
        <taxon>Arthropoda</taxon>
        <taxon>Crustacea</taxon>
        <taxon>Branchiopoda</taxon>
        <taxon>Anostraca</taxon>
        <taxon>Artemiidae</taxon>
        <taxon>Artemia</taxon>
    </lineage>
</organism>
<dbReference type="EMBL" id="JAVRJZ010000007">
    <property type="protein sequence ID" value="KAK2720986.1"/>
    <property type="molecule type" value="Genomic_DNA"/>
</dbReference>
<protein>
    <submittedName>
        <fullName evidence="1">Uncharacterized protein</fullName>
    </submittedName>
</protein>
<keyword evidence="2" id="KW-1185">Reference proteome</keyword>
<evidence type="ECO:0000313" key="1">
    <source>
        <dbReference type="EMBL" id="KAK2720986.1"/>
    </source>
</evidence>
<name>A0AA88LDB4_ARTSF</name>
<dbReference type="Proteomes" id="UP001187531">
    <property type="component" value="Unassembled WGS sequence"/>
</dbReference>
<sequence>MEAEEADVSLKSILKSKRLKSGPLAPSIIEILTAYQLYKPYEDVTTIQLKPKKKKKWRGKRAGRRVRERRERRVLYNGDHSIPVISIARIDSGTKKSKNKQYETCLVLEIFGASPSGGAGVSEIKAYEQTYSLMKLFGVTPCGFTSDELDYARYKKSKG</sequence>
<accession>A0AA88LDB4</accession>
<evidence type="ECO:0000313" key="2">
    <source>
        <dbReference type="Proteomes" id="UP001187531"/>
    </source>
</evidence>
<dbReference type="AlphaFoldDB" id="A0AA88LDB4"/>
<reference evidence="1" key="1">
    <citation type="submission" date="2023-07" db="EMBL/GenBank/DDBJ databases">
        <title>Chromosome-level genome assembly of Artemia franciscana.</title>
        <authorList>
            <person name="Jo E."/>
        </authorList>
    </citation>
    <scope>NUCLEOTIDE SEQUENCE</scope>
    <source>
        <tissue evidence="1">Whole body</tissue>
    </source>
</reference>